<dbReference type="Pfam" id="PF02620">
    <property type="entry name" value="YceD"/>
    <property type="match status" value="1"/>
</dbReference>
<reference evidence="1 2" key="1">
    <citation type="submission" date="2018-06" db="EMBL/GenBank/DDBJ databases">
        <authorList>
            <person name="Strepis N."/>
        </authorList>
    </citation>
    <scope>NUCLEOTIDE SEQUENCE [LARGE SCALE GENOMIC DNA]</scope>
    <source>
        <strain evidence="1">LUCI</strain>
    </source>
</reference>
<dbReference type="PANTHER" id="PTHR34374">
    <property type="entry name" value="LARGE RIBOSOMAL RNA SUBUNIT ACCUMULATION PROTEIN YCED HOMOLOG 1, CHLOROPLASTIC"/>
    <property type="match status" value="1"/>
</dbReference>
<sequence length="169" mass="18810">MKINLLPIKTQVGSHKSFSFVASAGELGIPGEQDHFDGDITVKGQVINLGPGFKVEGTIYARAEYPCNRCLEPFFTTLEIPFEDEYQESRNETDDPQAEVAYFQGDELDLTDLIRESLLLAEPLQIVCSENCRGLCSQCGANLNVKACSCKRNDIDPRLAALQHFLEHK</sequence>
<name>A0A498R3C9_9FIRM</name>
<evidence type="ECO:0000313" key="1">
    <source>
        <dbReference type="EMBL" id="VBB05665.1"/>
    </source>
</evidence>
<evidence type="ECO:0008006" key="3">
    <source>
        <dbReference type="Google" id="ProtNLM"/>
    </source>
</evidence>
<dbReference type="Proteomes" id="UP000277811">
    <property type="component" value="Unassembled WGS sequence"/>
</dbReference>
<protein>
    <recommendedName>
        <fullName evidence="3">Large ribosomal rna subunit accumulation protein yced</fullName>
    </recommendedName>
</protein>
<dbReference type="PANTHER" id="PTHR34374:SF1">
    <property type="entry name" value="LARGE RIBOSOMAL RNA SUBUNIT ACCUMULATION PROTEIN YCED HOMOLOG 1, CHLOROPLASTIC"/>
    <property type="match status" value="1"/>
</dbReference>
<evidence type="ECO:0000313" key="2">
    <source>
        <dbReference type="Proteomes" id="UP000277811"/>
    </source>
</evidence>
<dbReference type="AlphaFoldDB" id="A0A498R3C9"/>
<dbReference type="EMBL" id="UPPP01000057">
    <property type="protein sequence ID" value="VBB05665.1"/>
    <property type="molecule type" value="Genomic_DNA"/>
</dbReference>
<organism evidence="1 2">
    <name type="scientific">Lucifera butyrica</name>
    <dbReference type="NCBI Taxonomy" id="1351585"/>
    <lineage>
        <taxon>Bacteria</taxon>
        <taxon>Bacillati</taxon>
        <taxon>Bacillota</taxon>
        <taxon>Negativicutes</taxon>
        <taxon>Veillonellales</taxon>
        <taxon>Veillonellaceae</taxon>
        <taxon>Lucifera</taxon>
    </lineage>
</organism>
<keyword evidence="2" id="KW-1185">Reference proteome</keyword>
<dbReference type="InterPro" id="IPR003772">
    <property type="entry name" value="YceD"/>
</dbReference>
<accession>A0A498R3C9</accession>
<dbReference type="OrthoDB" id="9790372at2"/>
<proteinExistence type="predicted"/>
<gene>
    <name evidence="1" type="ORF">LUCI_0875</name>
</gene>